<organism evidence="4">
    <name type="scientific">Rodentolepis nana</name>
    <name type="common">Dwarf tapeworm</name>
    <name type="synonym">Hymenolepis nana</name>
    <dbReference type="NCBI Taxonomy" id="102285"/>
    <lineage>
        <taxon>Eukaryota</taxon>
        <taxon>Metazoa</taxon>
        <taxon>Spiralia</taxon>
        <taxon>Lophotrochozoa</taxon>
        <taxon>Platyhelminthes</taxon>
        <taxon>Cestoda</taxon>
        <taxon>Eucestoda</taxon>
        <taxon>Cyclophyllidea</taxon>
        <taxon>Hymenolepididae</taxon>
        <taxon>Rodentolepis</taxon>
    </lineage>
</organism>
<evidence type="ECO:0000313" key="2">
    <source>
        <dbReference type="EMBL" id="VDO01140.1"/>
    </source>
</evidence>
<evidence type="ECO:0000313" key="4">
    <source>
        <dbReference type="WBParaSite" id="HNAJ_0000528201-mRNA-1"/>
    </source>
</evidence>
<evidence type="ECO:0000256" key="1">
    <source>
        <dbReference type="SAM" id="MobiDB-lite"/>
    </source>
</evidence>
<sequence>MTLERQGDILSSKHQQHQIYDKRTYPGRLGNNAAKLPRKSPLSALKAPKRSSRMSNSEEFAYDGPQAFEVGNPDLLDSPFRATNLSTNKLGSAPPVFGENIFN</sequence>
<reference evidence="4" key="1">
    <citation type="submission" date="2017-02" db="UniProtKB">
        <authorList>
            <consortium name="WormBaseParasite"/>
        </authorList>
    </citation>
    <scope>IDENTIFICATION</scope>
</reference>
<evidence type="ECO:0000313" key="3">
    <source>
        <dbReference type="Proteomes" id="UP000278807"/>
    </source>
</evidence>
<proteinExistence type="predicted"/>
<dbReference type="EMBL" id="UZAE01004351">
    <property type="protein sequence ID" value="VDO01140.1"/>
    <property type="molecule type" value="Genomic_DNA"/>
</dbReference>
<accession>A0A0R3TDZ3</accession>
<dbReference type="Proteomes" id="UP000278807">
    <property type="component" value="Unassembled WGS sequence"/>
</dbReference>
<reference evidence="2 3" key="2">
    <citation type="submission" date="2018-11" db="EMBL/GenBank/DDBJ databases">
        <authorList>
            <consortium name="Pathogen Informatics"/>
        </authorList>
    </citation>
    <scope>NUCLEOTIDE SEQUENCE [LARGE SCALE GENOMIC DNA]</scope>
</reference>
<gene>
    <name evidence="2" type="ORF">HNAJ_LOCUS5280</name>
</gene>
<keyword evidence="3" id="KW-1185">Reference proteome</keyword>
<protein>
    <submittedName>
        <fullName evidence="4">AGC-kinase C-terminal domain-containing protein</fullName>
    </submittedName>
</protein>
<dbReference type="AlphaFoldDB" id="A0A0R3TDZ3"/>
<feature type="region of interest" description="Disordered" evidence="1">
    <location>
        <begin position="1"/>
        <end position="58"/>
    </location>
</feature>
<name>A0A0R3TDZ3_RODNA</name>
<dbReference type="OrthoDB" id="6287060at2759"/>
<dbReference type="WBParaSite" id="HNAJ_0000528201-mRNA-1">
    <property type="protein sequence ID" value="HNAJ_0000528201-mRNA-1"/>
    <property type="gene ID" value="HNAJ_0000528201"/>
</dbReference>